<reference evidence="10 11" key="3">
    <citation type="submission" date="2020-08" db="EMBL/GenBank/DDBJ databases">
        <title>Sequencing the genomes of 1000 actinobacteria strains.</title>
        <authorList>
            <person name="Klenk H.-P."/>
        </authorList>
    </citation>
    <scope>NUCLEOTIDE SEQUENCE [LARGE SCALE GENOMIC DNA]</scope>
    <source>
        <strain evidence="10 11">DSM 44772</strain>
    </source>
</reference>
<sequence length="285" mass="30566">MFKRRRPAIQVKTAEQLELMRGAGLLVGRTLEVLREAVRPGITTLDLDRIAERHIRDHGGVPSFKGYHGFTGTICASINEEIVHGIPDRGKVLRDGDVISIDCGAIVEGWHGDAAITVPVGEITAELRRLLEVTETSLWRGLAAGRAGARLTDMSHAIEAHIRSEGAYGIVEGYGGHGIGTEMHMDPLIPNHGEPGHGPVLEPGMCFAVEPMVNLGTKDTVELDDGWTVVTLDGRSSAHFEHTFAVTPEGPRVMTALDEGREWFTKLGVEAYATASGKSPAAGGN</sequence>
<dbReference type="Pfam" id="PF00557">
    <property type="entry name" value="Peptidase_M24"/>
    <property type="match status" value="1"/>
</dbReference>
<dbReference type="GO" id="GO:0006508">
    <property type="term" value="P:proteolysis"/>
    <property type="evidence" value="ECO:0007669"/>
    <property type="project" value="UniProtKB-KW"/>
</dbReference>
<dbReference type="InterPro" id="IPR000994">
    <property type="entry name" value="Pept_M24"/>
</dbReference>
<dbReference type="GO" id="GO:0005829">
    <property type="term" value="C:cytosol"/>
    <property type="evidence" value="ECO:0007669"/>
    <property type="project" value="TreeGrafter"/>
</dbReference>
<dbReference type="Proteomes" id="UP001501427">
    <property type="component" value="Unassembled WGS sequence"/>
</dbReference>
<evidence type="ECO:0000256" key="5">
    <source>
        <dbReference type="ARBA" id="ARBA00022801"/>
    </source>
</evidence>
<proteinExistence type="inferred from homology"/>
<feature type="binding site" evidence="6">
    <location>
        <position position="177"/>
    </location>
    <ligand>
        <name>a divalent metal cation</name>
        <dbReference type="ChEBI" id="CHEBI:60240"/>
        <label>2</label>
        <note>catalytic</note>
    </ligand>
</feature>
<comment type="similarity">
    <text evidence="6">Belongs to the peptidase M24A family. Methionine aminopeptidase type 1 subfamily.</text>
</comment>
<keyword evidence="2 6" id="KW-0031">Aminopeptidase</keyword>
<dbReference type="GO" id="GO:0046872">
    <property type="term" value="F:metal ion binding"/>
    <property type="evidence" value="ECO:0007669"/>
    <property type="project" value="UniProtKB-UniRule"/>
</dbReference>
<feature type="binding site" evidence="6">
    <location>
        <position position="102"/>
    </location>
    <ligand>
        <name>a divalent metal cation</name>
        <dbReference type="ChEBI" id="CHEBI:60240"/>
        <label>1</label>
    </ligand>
</feature>
<evidence type="ECO:0000256" key="1">
    <source>
        <dbReference type="ARBA" id="ARBA00002521"/>
    </source>
</evidence>
<comment type="function">
    <text evidence="1 6">Removes the N-terminal methionine from nascent proteins. The N-terminal methionine is often cleaved when the second residue in the primary sequence is small and uncharged (Met-Ala-, Cys, Gly, Pro, Ser, Thr, or Val). Requires deformylation of the N(alpha)-formylated initiator methionine before it can be hydrolyzed.</text>
</comment>
<dbReference type="GO" id="GO:0070006">
    <property type="term" value="F:metalloaminopeptidase activity"/>
    <property type="evidence" value="ECO:0007669"/>
    <property type="project" value="UniProtKB-UniRule"/>
</dbReference>
<dbReference type="Proteomes" id="UP000549343">
    <property type="component" value="Unassembled WGS sequence"/>
</dbReference>
<dbReference type="NCBIfam" id="TIGR00500">
    <property type="entry name" value="met_pdase_I"/>
    <property type="match status" value="1"/>
</dbReference>
<evidence type="ECO:0000256" key="6">
    <source>
        <dbReference type="HAMAP-Rule" id="MF_01974"/>
    </source>
</evidence>
<reference evidence="12" key="2">
    <citation type="journal article" date="2019" name="Int. J. Syst. Evol. Microbiol.">
        <title>The Global Catalogue of Microorganisms (GCM) 10K type strain sequencing project: providing services to taxonomists for standard genome sequencing and annotation.</title>
        <authorList>
            <consortium name="The Broad Institute Genomics Platform"/>
            <consortium name="The Broad Institute Genome Sequencing Center for Infectious Disease"/>
            <person name="Wu L."/>
            <person name="Ma J."/>
        </authorList>
    </citation>
    <scope>NUCLEOTIDE SEQUENCE [LARGE SCALE GENOMIC DNA]</scope>
    <source>
        <strain evidence="12">JCM 10667</strain>
    </source>
</reference>
<feature type="binding site" evidence="6">
    <location>
        <position position="113"/>
    </location>
    <ligand>
        <name>a divalent metal cation</name>
        <dbReference type="ChEBI" id="CHEBI:60240"/>
        <label>1</label>
    </ligand>
</feature>
<comment type="subunit">
    <text evidence="6">Monomer.</text>
</comment>
<dbReference type="EMBL" id="JACHMV010000001">
    <property type="protein sequence ID" value="MBB4778206.1"/>
    <property type="molecule type" value="Genomic_DNA"/>
</dbReference>
<evidence type="ECO:0000256" key="7">
    <source>
        <dbReference type="RuleBase" id="RU003653"/>
    </source>
</evidence>
<dbReference type="RefSeq" id="WP_184889133.1">
    <property type="nucleotide sequence ID" value="NZ_BAAAHD010000094.1"/>
</dbReference>
<evidence type="ECO:0000259" key="8">
    <source>
        <dbReference type="Pfam" id="PF00557"/>
    </source>
</evidence>
<feature type="binding site" evidence="6">
    <location>
        <position position="241"/>
    </location>
    <ligand>
        <name>a divalent metal cation</name>
        <dbReference type="ChEBI" id="CHEBI:60240"/>
        <label>2</label>
        <note>catalytic</note>
    </ligand>
</feature>
<protein>
    <recommendedName>
        <fullName evidence="6 7">Methionine aminopeptidase</fullName>
        <shortName evidence="6">MAP</shortName>
        <shortName evidence="6">MetAP</shortName>
        <ecNumber evidence="6 7">3.4.11.18</ecNumber>
    </recommendedName>
    <alternativeName>
        <fullName evidence="6">Peptidase M</fullName>
    </alternativeName>
</protein>
<evidence type="ECO:0000313" key="10">
    <source>
        <dbReference type="EMBL" id="MBB4778206.1"/>
    </source>
</evidence>
<feature type="binding site" evidence="6">
    <location>
        <position position="241"/>
    </location>
    <ligand>
        <name>a divalent metal cation</name>
        <dbReference type="ChEBI" id="CHEBI:60240"/>
        <label>1</label>
    </ligand>
</feature>
<dbReference type="PANTHER" id="PTHR43330">
    <property type="entry name" value="METHIONINE AMINOPEPTIDASE"/>
    <property type="match status" value="1"/>
</dbReference>
<dbReference type="AlphaFoldDB" id="A0A7W7N0N4"/>
<feature type="domain" description="Peptidase M24" evidence="8">
    <location>
        <begin position="18"/>
        <end position="247"/>
    </location>
</feature>
<accession>A0A7W7N0N4</accession>
<comment type="catalytic activity">
    <reaction evidence="6 7">
        <text>Release of N-terminal amino acids, preferentially methionine, from peptides and arylamides.</text>
        <dbReference type="EC" id="3.4.11.18"/>
    </reaction>
</comment>
<organism evidence="10 11">
    <name type="scientific">Actinomadura livida</name>
    <dbReference type="NCBI Taxonomy" id="79909"/>
    <lineage>
        <taxon>Bacteria</taxon>
        <taxon>Bacillati</taxon>
        <taxon>Actinomycetota</taxon>
        <taxon>Actinomycetes</taxon>
        <taxon>Streptosporangiales</taxon>
        <taxon>Thermomonosporaceae</taxon>
        <taxon>Actinomadura</taxon>
    </lineage>
</organism>
<dbReference type="EC" id="3.4.11.18" evidence="6 7"/>
<feature type="binding site" evidence="6">
    <location>
        <position position="113"/>
    </location>
    <ligand>
        <name>a divalent metal cation</name>
        <dbReference type="ChEBI" id="CHEBI:60240"/>
        <label>2</label>
        <note>catalytic</note>
    </ligand>
</feature>
<evidence type="ECO:0000313" key="11">
    <source>
        <dbReference type="Proteomes" id="UP000549343"/>
    </source>
</evidence>
<dbReference type="PROSITE" id="PS00680">
    <property type="entry name" value="MAP_1"/>
    <property type="match status" value="1"/>
</dbReference>
<dbReference type="InterPro" id="IPR002467">
    <property type="entry name" value="Pept_M24A_MAP1"/>
</dbReference>
<dbReference type="InterPro" id="IPR036005">
    <property type="entry name" value="Creatinase/aminopeptidase-like"/>
</dbReference>
<dbReference type="Gene3D" id="3.90.230.10">
    <property type="entry name" value="Creatinase/methionine aminopeptidase superfamily"/>
    <property type="match status" value="1"/>
</dbReference>
<feature type="binding site" evidence="6">
    <location>
        <position position="84"/>
    </location>
    <ligand>
        <name>substrate</name>
    </ligand>
</feature>
<evidence type="ECO:0000256" key="4">
    <source>
        <dbReference type="ARBA" id="ARBA00022723"/>
    </source>
</evidence>
<keyword evidence="3 6" id="KW-0645">Protease</keyword>
<evidence type="ECO:0000313" key="12">
    <source>
        <dbReference type="Proteomes" id="UP001501427"/>
    </source>
</evidence>
<comment type="cofactor">
    <cofactor evidence="6">
        <name>Co(2+)</name>
        <dbReference type="ChEBI" id="CHEBI:48828"/>
    </cofactor>
    <cofactor evidence="6">
        <name>Zn(2+)</name>
        <dbReference type="ChEBI" id="CHEBI:29105"/>
    </cofactor>
    <cofactor evidence="6">
        <name>Mn(2+)</name>
        <dbReference type="ChEBI" id="CHEBI:29035"/>
    </cofactor>
    <cofactor evidence="6">
        <name>Fe(2+)</name>
        <dbReference type="ChEBI" id="CHEBI:29033"/>
    </cofactor>
    <text evidence="6">Binds 2 divalent metal cations per subunit. Has a high-affinity and a low affinity metal-binding site. The true nature of the physiological cofactor is under debate. The enzyme is active with cobalt, zinc, manganese or divalent iron ions. Most likely, methionine aminopeptidases function as mononuclear Fe(2+)-metalloproteases under physiological conditions, and the catalytically relevant metal-binding site has been assigned to the histidine-containing high-affinity site.</text>
</comment>
<gene>
    <name evidence="6" type="primary">map</name>
    <name evidence="9" type="synonym">map_3</name>
    <name evidence="10" type="ORF">F4557_006624</name>
    <name evidence="9" type="ORF">GCM10009546_72110</name>
</gene>
<reference evidence="9" key="1">
    <citation type="journal article" date="2014" name="Int. J. Syst. Evol. Microbiol.">
        <title>Complete genome of a new Firmicutes species belonging to the dominant human colonic microbiota ('Ruminococcus bicirculans') reveals two chromosomes and a selective capacity to utilize plant glucans.</title>
        <authorList>
            <consortium name="NISC Comparative Sequencing Program"/>
            <person name="Wegmann U."/>
            <person name="Louis P."/>
            <person name="Goesmann A."/>
            <person name="Henrissat B."/>
            <person name="Duncan S.H."/>
            <person name="Flint H.J."/>
        </authorList>
    </citation>
    <scope>NUCLEOTIDE SEQUENCE</scope>
    <source>
        <strain evidence="9">JCM 10667</strain>
    </source>
</reference>
<dbReference type="CDD" id="cd01086">
    <property type="entry name" value="MetAP1"/>
    <property type="match status" value="1"/>
</dbReference>
<dbReference type="PRINTS" id="PR00599">
    <property type="entry name" value="MAPEPTIDASE"/>
</dbReference>
<comment type="caution">
    <text evidence="10">The sequence shown here is derived from an EMBL/GenBank/DDBJ whole genome shotgun (WGS) entry which is preliminary data.</text>
</comment>
<evidence type="ECO:0000256" key="2">
    <source>
        <dbReference type="ARBA" id="ARBA00022438"/>
    </source>
</evidence>
<dbReference type="PANTHER" id="PTHR43330:SF27">
    <property type="entry name" value="METHIONINE AMINOPEPTIDASE"/>
    <property type="match status" value="1"/>
</dbReference>
<keyword evidence="12" id="KW-1185">Reference proteome</keyword>
<keyword evidence="5 6" id="KW-0378">Hydrolase</keyword>
<dbReference type="SUPFAM" id="SSF55920">
    <property type="entry name" value="Creatinase/aminopeptidase"/>
    <property type="match status" value="1"/>
</dbReference>
<dbReference type="EMBL" id="BAAAHD010000094">
    <property type="protein sequence ID" value="GAA0599646.1"/>
    <property type="molecule type" value="Genomic_DNA"/>
</dbReference>
<evidence type="ECO:0000256" key="3">
    <source>
        <dbReference type="ARBA" id="ARBA00022670"/>
    </source>
</evidence>
<dbReference type="GO" id="GO:0004239">
    <property type="term" value="F:initiator methionyl aminopeptidase activity"/>
    <property type="evidence" value="ECO:0007669"/>
    <property type="project" value="UniProtKB-UniRule"/>
</dbReference>
<dbReference type="HAMAP" id="MF_01974">
    <property type="entry name" value="MetAP_1"/>
    <property type="match status" value="1"/>
</dbReference>
<keyword evidence="4 6" id="KW-0479">Metal-binding</keyword>
<dbReference type="InterPro" id="IPR001714">
    <property type="entry name" value="Pept_M24_MAP"/>
</dbReference>
<feature type="binding site" evidence="6">
    <location>
        <position position="210"/>
    </location>
    <ligand>
        <name>a divalent metal cation</name>
        <dbReference type="ChEBI" id="CHEBI:60240"/>
        <label>2</label>
        <note>catalytic</note>
    </ligand>
</feature>
<evidence type="ECO:0000313" key="9">
    <source>
        <dbReference type="EMBL" id="GAA0599646.1"/>
    </source>
</evidence>
<feature type="binding site" evidence="6">
    <location>
        <position position="184"/>
    </location>
    <ligand>
        <name>substrate</name>
    </ligand>
</feature>
<reference evidence="9" key="4">
    <citation type="submission" date="2023-12" db="EMBL/GenBank/DDBJ databases">
        <authorList>
            <person name="Sun Q."/>
            <person name="Inoue M."/>
        </authorList>
    </citation>
    <scope>NUCLEOTIDE SEQUENCE</scope>
    <source>
        <strain evidence="9">JCM 10667</strain>
    </source>
</reference>
<name>A0A7W7N0N4_9ACTN</name>